<dbReference type="Pfam" id="PF08245">
    <property type="entry name" value="Mur_ligase_M"/>
    <property type="match status" value="1"/>
</dbReference>
<accession>X1LDN5</accession>
<dbReference type="GO" id="GO:0005524">
    <property type="term" value="F:ATP binding"/>
    <property type="evidence" value="ECO:0007669"/>
    <property type="project" value="InterPro"/>
</dbReference>
<feature type="non-terminal residue" evidence="2">
    <location>
        <position position="209"/>
    </location>
</feature>
<dbReference type="InterPro" id="IPR013221">
    <property type="entry name" value="Mur_ligase_cen"/>
</dbReference>
<dbReference type="Gene3D" id="3.40.1190.10">
    <property type="entry name" value="Mur-like, catalytic domain"/>
    <property type="match status" value="1"/>
</dbReference>
<sequence>MLARTTGSKPVIIFPYGEEKEIKRRGSLSILEGKKILRKGAEHQAQALVLELMSIHPECGYYESVQMFKPHILVITNVRLDHLAQMGTSKEDIARCFASSIPENGTVFVPQGEFFPVFKEVAERMSSTIIQIPGDSFAEYFQSKNNLPSFELEENIRLSMGVAEFLGIDKKVALQGMIKARPDFGSLKTWTVDLGSPPRCWLLVSCFAA</sequence>
<feature type="domain" description="Mur ligase central" evidence="1">
    <location>
        <begin position="31"/>
        <end position="158"/>
    </location>
</feature>
<dbReference type="GO" id="GO:0016881">
    <property type="term" value="F:acid-amino acid ligase activity"/>
    <property type="evidence" value="ECO:0007669"/>
    <property type="project" value="InterPro"/>
</dbReference>
<dbReference type="EMBL" id="BARV01004314">
    <property type="protein sequence ID" value="GAI17223.1"/>
    <property type="molecule type" value="Genomic_DNA"/>
</dbReference>
<comment type="caution">
    <text evidence="2">The sequence shown here is derived from an EMBL/GenBank/DDBJ whole genome shotgun (WGS) entry which is preliminary data.</text>
</comment>
<evidence type="ECO:0000259" key="1">
    <source>
        <dbReference type="Pfam" id="PF08245"/>
    </source>
</evidence>
<dbReference type="AlphaFoldDB" id="X1LDN5"/>
<gene>
    <name evidence="2" type="ORF">S06H3_09673</name>
</gene>
<proteinExistence type="predicted"/>
<organism evidence="2">
    <name type="scientific">marine sediment metagenome</name>
    <dbReference type="NCBI Taxonomy" id="412755"/>
    <lineage>
        <taxon>unclassified sequences</taxon>
        <taxon>metagenomes</taxon>
        <taxon>ecological metagenomes</taxon>
    </lineage>
</organism>
<evidence type="ECO:0000313" key="2">
    <source>
        <dbReference type="EMBL" id="GAI17223.1"/>
    </source>
</evidence>
<name>X1LDN5_9ZZZZ</name>
<dbReference type="InterPro" id="IPR036565">
    <property type="entry name" value="Mur-like_cat_sf"/>
</dbReference>
<dbReference type="SUPFAM" id="SSF53623">
    <property type="entry name" value="MurD-like peptide ligases, catalytic domain"/>
    <property type="match status" value="1"/>
</dbReference>
<reference evidence="2" key="1">
    <citation type="journal article" date="2014" name="Front. Microbiol.">
        <title>High frequency of phylogenetically diverse reductive dehalogenase-homologous genes in deep subseafloor sedimentary metagenomes.</title>
        <authorList>
            <person name="Kawai M."/>
            <person name="Futagami T."/>
            <person name="Toyoda A."/>
            <person name="Takaki Y."/>
            <person name="Nishi S."/>
            <person name="Hori S."/>
            <person name="Arai W."/>
            <person name="Tsubouchi T."/>
            <person name="Morono Y."/>
            <person name="Uchiyama I."/>
            <person name="Ito T."/>
            <person name="Fujiyama A."/>
            <person name="Inagaki F."/>
            <person name="Takami H."/>
        </authorList>
    </citation>
    <scope>NUCLEOTIDE SEQUENCE</scope>
    <source>
        <strain evidence="2">Expedition CK06-06</strain>
    </source>
</reference>
<protein>
    <recommendedName>
        <fullName evidence="1">Mur ligase central domain-containing protein</fullName>
    </recommendedName>
</protein>